<proteinExistence type="predicted"/>
<comment type="caution">
    <text evidence="3">The sequence shown here is derived from an EMBL/GenBank/DDBJ whole genome shotgun (WGS) entry which is preliminary data.</text>
</comment>
<gene>
    <name evidence="3" type="ORF">GZA08_02880</name>
</gene>
<evidence type="ECO:0000259" key="2">
    <source>
        <dbReference type="PROSITE" id="PS51186"/>
    </source>
</evidence>
<dbReference type="GO" id="GO:0005737">
    <property type="term" value="C:cytoplasm"/>
    <property type="evidence" value="ECO:0007669"/>
    <property type="project" value="TreeGrafter"/>
</dbReference>
<feature type="region of interest" description="Disordered" evidence="1">
    <location>
        <begin position="1"/>
        <end position="22"/>
    </location>
</feature>
<sequence>MRPLGPLVEGWSPPPPPDDAAMEGRHCRLERLRPEHGPALWEAFAGHDWLWDYMPSGPFESLAAFESWLAPLPESRDPLFYAVLVDGRPLGMHALLRIAPEAGSIELGHICLSPTLQRSPAATEAMVLPICRAFEAGYRRFEWKCNALNAPSRRAAERLGLSFEGIFRQALVVKGRNRDTAWFAAVDADWPALRAAYETWLSPDNFDASGQQRRRLSTLTAPVLAARSP</sequence>
<evidence type="ECO:0000313" key="3">
    <source>
        <dbReference type="EMBL" id="NDU99914.1"/>
    </source>
</evidence>
<dbReference type="RefSeq" id="WP_163889787.1">
    <property type="nucleotide sequence ID" value="NZ_JAAFYS010000001.1"/>
</dbReference>
<dbReference type="EMBL" id="JAAGAB010000001">
    <property type="protein sequence ID" value="NDU99914.1"/>
    <property type="molecule type" value="Genomic_DNA"/>
</dbReference>
<feature type="domain" description="N-acetyltransferase" evidence="2">
    <location>
        <begin position="30"/>
        <end position="179"/>
    </location>
</feature>
<dbReference type="InterPro" id="IPR051908">
    <property type="entry name" value="Ribosomal_N-acetyltransferase"/>
</dbReference>
<organism evidence="3 4">
    <name type="scientific">Pseudoroseicyclus tamaricis</name>
    <dbReference type="NCBI Taxonomy" id="2705421"/>
    <lineage>
        <taxon>Bacteria</taxon>
        <taxon>Pseudomonadati</taxon>
        <taxon>Pseudomonadota</taxon>
        <taxon>Alphaproteobacteria</taxon>
        <taxon>Rhodobacterales</taxon>
        <taxon>Paracoccaceae</taxon>
        <taxon>Pseudoroseicyclus</taxon>
    </lineage>
</organism>
<dbReference type="Pfam" id="PF13302">
    <property type="entry name" value="Acetyltransf_3"/>
    <property type="match status" value="1"/>
</dbReference>
<dbReference type="InterPro" id="IPR016181">
    <property type="entry name" value="Acyl_CoA_acyltransferase"/>
</dbReference>
<dbReference type="Gene3D" id="3.40.630.30">
    <property type="match status" value="1"/>
</dbReference>
<dbReference type="PANTHER" id="PTHR43441:SF2">
    <property type="entry name" value="FAMILY ACETYLTRANSFERASE, PUTATIVE (AFU_ORTHOLOGUE AFUA_7G00850)-RELATED"/>
    <property type="match status" value="1"/>
</dbReference>
<dbReference type="AlphaFoldDB" id="A0A6B2JPN2"/>
<name>A0A6B2JPN2_9RHOB</name>
<dbReference type="PANTHER" id="PTHR43441">
    <property type="entry name" value="RIBOSOMAL-PROTEIN-SERINE ACETYLTRANSFERASE"/>
    <property type="match status" value="1"/>
</dbReference>
<keyword evidence="4" id="KW-1185">Reference proteome</keyword>
<dbReference type="PROSITE" id="PS51186">
    <property type="entry name" value="GNAT"/>
    <property type="match status" value="1"/>
</dbReference>
<dbReference type="GO" id="GO:1990189">
    <property type="term" value="F:protein N-terminal-serine acetyltransferase activity"/>
    <property type="evidence" value="ECO:0007669"/>
    <property type="project" value="TreeGrafter"/>
</dbReference>
<evidence type="ECO:0000313" key="4">
    <source>
        <dbReference type="Proteomes" id="UP000474757"/>
    </source>
</evidence>
<keyword evidence="3" id="KW-0808">Transferase</keyword>
<dbReference type="FunFam" id="3.40.630.30:FF:000047">
    <property type="entry name" value="Acetyltransferase, GNAT family"/>
    <property type="match status" value="1"/>
</dbReference>
<accession>A0A6B2JPN2</accession>
<dbReference type="GO" id="GO:0008999">
    <property type="term" value="F:protein-N-terminal-alanine acetyltransferase activity"/>
    <property type="evidence" value="ECO:0007669"/>
    <property type="project" value="TreeGrafter"/>
</dbReference>
<evidence type="ECO:0000256" key="1">
    <source>
        <dbReference type="SAM" id="MobiDB-lite"/>
    </source>
</evidence>
<dbReference type="SUPFAM" id="SSF55729">
    <property type="entry name" value="Acyl-CoA N-acyltransferases (Nat)"/>
    <property type="match status" value="1"/>
</dbReference>
<protein>
    <submittedName>
        <fullName evidence="3">GNAT family N-acetyltransferase</fullName>
    </submittedName>
</protein>
<dbReference type="Proteomes" id="UP000474757">
    <property type="component" value="Unassembled WGS sequence"/>
</dbReference>
<reference evidence="3 4" key="1">
    <citation type="submission" date="2020-02" db="EMBL/GenBank/DDBJ databases">
        <title>Pseudoroseicyclus tamarix, sp. nov., isolated from offshore sediment of a Tamarix chinensis forest.</title>
        <authorList>
            <person name="Gai Y."/>
        </authorList>
    </citation>
    <scope>NUCLEOTIDE SEQUENCE [LARGE SCALE GENOMIC DNA]</scope>
    <source>
        <strain evidence="3 4">CLL3-39</strain>
    </source>
</reference>
<dbReference type="InterPro" id="IPR000182">
    <property type="entry name" value="GNAT_dom"/>
</dbReference>